<dbReference type="Proteomes" id="UP001428774">
    <property type="component" value="Unassembled WGS sequence"/>
</dbReference>
<protein>
    <submittedName>
        <fullName evidence="1">Helix-turn-helix domain-containing protein</fullName>
    </submittedName>
</protein>
<gene>
    <name evidence="1" type="ORF">ABFB10_19735</name>
</gene>
<dbReference type="SUPFAM" id="SSF46955">
    <property type="entry name" value="Putative DNA-binding domain"/>
    <property type="match status" value="1"/>
</dbReference>
<proteinExistence type="predicted"/>
<reference evidence="1 2" key="1">
    <citation type="submission" date="2024-05" db="EMBL/GenBank/DDBJ databases">
        <title>Genome sequence of Ponticoccus litoralis KCCM 90028.</title>
        <authorList>
            <person name="Kim J.M."/>
            <person name="Lee J.K."/>
            <person name="Choi B.J."/>
            <person name="Bayburt H."/>
            <person name="Baek J.H."/>
            <person name="Jeon C.O."/>
        </authorList>
    </citation>
    <scope>NUCLEOTIDE SEQUENCE [LARGE SCALE GENOMIC DNA]</scope>
    <source>
        <strain evidence="1 2">KCCM 90028</strain>
    </source>
</reference>
<organism evidence="1 2">
    <name type="scientific">Ponticoccus litoralis</name>
    <dbReference type="NCBI Taxonomy" id="422297"/>
    <lineage>
        <taxon>Bacteria</taxon>
        <taxon>Pseudomonadati</taxon>
        <taxon>Pseudomonadota</taxon>
        <taxon>Alphaproteobacteria</taxon>
        <taxon>Rhodobacterales</taxon>
        <taxon>Roseobacteraceae</taxon>
        <taxon>Ponticoccus</taxon>
    </lineage>
</organism>
<dbReference type="EMBL" id="JBDNCH010000002">
    <property type="protein sequence ID" value="MEN9062883.1"/>
    <property type="molecule type" value="Genomic_DNA"/>
</dbReference>
<keyword evidence="2" id="KW-1185">Reference proteome</keyword>
<dbReference type="InterPro" id="IPR009061">
    <property type="entry name" value="DNA-bd_dom_put_sf"/>
</dbReference>
<sequence>MPITLDFPPRLMPAPQAAHYIGVSASTLYGLPIPRKILGGKRLYDRRDLDAYADGLAIEGESEVINGGW</sequence>
<accession>A0AAW9SVA7</accession>
<evidence type="ECO:0000313" key="1">
    <source>
        <dbReference type="EMBL" id="MEN9062883.1"/>
    </source>
</evidence>
<comment type="caution">
    <text evidence="1">The sequence shown here is derived from an EMBL/GenBank/DDBJ whole genome shotgun (WGS) entry which is preliminary data.</text>
</comment>
<name>A0AAW9SVA7_9RHOB</name>
<dbReference type="AlphaFoldDB" id="A0AAW9SVA7"/>
<dbReference type="RefSeq" id="WP_347167813.1">
    <property type="nucleotide sequence ID" value="NZ_JBDNCH010000002.1"/>
</dbReference>
<evidence type="ECO:0000313" key="2">
    <source>
        <dbReference type="Proteomes" id="UP001428774"/>
    </source>
</evidence>